<evidence type="ECO:0000313" key="1">
    <source>
        <dbReference type="EMBL" id="KAF2311940.1"/>
    </source>
</evidence>
<proteinExistence type="predicted"/>
<organism evidence="1 2">
    <name type="scientific">Hevea brasiliensis</name>
    <name type="common">Para rubber tree</name>
    <name type="synonym">Siphonia brasiliensis</name>
    <dbReference type="NCBI Taxonomy" id="3981"/>
    <lineage>
        <taxon>Eukaryota</taxon>
        <taxon>Viridiplantae</taxon>
        <taxon>Streptophyta</taxon>
        <taxon>Embryophyta</taxon>
        <taxon>Tracheophyta</taxon>
        <taxon>Spermatophyta</taxon>
        <taxon>Magnoliopsida</taxon>
        <taxon>eudicotyledons</taxon>
        <taxon>Gunneridae</taxon>
        <taxon>Pentapetalae</taxon>
        <taxon>rosids</taxon>
        <taxon>fabids</taxon>
        <taxon>Malpighiales</taxon>
        <taxon>Euphorbiaceae</taxon>
        <taxon>Crotonoideae</taxon>
        <taxon>Micrandreae</taxon>
        <taxon>Hevea</taxon>
    </lineage>
</organism>
<keyword evidence="2" id="KW-1185">Reference proteome</keyword>
<name>A0A6A6ME18_HEVBR</name>
<reference evidence="1 2" key="1">
    <citation type="journal article" date="2020" name="Mol. Plant">
        <title>The Chromosome-Based Rubber Tree Genome Provides New Insights into Spurge Genome Evolution and Rubber Biosynthesis.</title>
        <authorList>
            <person name="Liu J."/>
            <person name="Shi C."/>
            <person name="Shi C.C."/>
            <person name="Li W."/>
            <person name="Zhang Q.J."/>
            <person name="Zhang Y."/>
            <person name="Li K."/>
            <person name="Lu H.F."/>
            <person name="Shi C."/>
            <person name="Zhu S.T."/>
            <person name="Xiao Z.Y."/>
            <person name="Nan H."/>
            <person name="Yue Y."/>
            <person name="Zhu X.G."/>
            <person name="Wu Y."/>
            <person name="Hong X.N."/>
            <person name="Fan G.Y."/>
            <person name="Tong Y."/>
            <person name="Zhang D."/>
            <person name="Mao C.L."/>
            <person name="Liu Y.L."/>
            <person name="Hao S.J."/>
            <person name="Liu W.Q."/>
            <person name="Lv M.Q."/>
            <person name="Zhang H.B."/>
            <person name="Liu Y."/>
            <person name="Hu-Tang G.R."/>
            <person name="Wang J.P."/>
            <person name="Wang J.H."/>
            <person name="Sun Y.H."/>
            <person name="Ni S.B."/>
            <person name="Chen W.B."/>
            <person name="Zhang X.C."/>
            <person name="Jiao Y.N."/>
            <person name="Eichler E.E."/>
            <person name="Li G.H."/>
            <person name="Liu X."/>
            <person name="Gao L.Z."/>
        </authorList>
    </citation>
    <scope>NUCLEOTIDE SEQUENCE [LARGE SCALE GENOMIC DNA]</scope>
    <source>
        <strain evidence="2">cv. GT1</strain>
        <tissue evidence="1">Leaf</tissue>
    </source>
</reference>
<sequence>MDLILEPAVMEQQINAIQESCLVKVDELLKIKQKQDQDKAAVRLHSLNYNVNKGAISSSKSKELKGWNVSELQIQGNSLAN</sequence>
<gene>
    <name evidence="1" type="ORF">GH714_027500</name>
</gene>
<dbReference type="EMBL" id="JAAGAX010000006">
    <property type="protein sequence ID" value="KAF2311940.1"/>
    <property type="molecule type" value="Genomic_DNA"/>
</dbReference>
<comment type="caution">
    <text evidence="1">The sequence shown here is derived from an EMBL/GenBank/DDBJ whole genome shotgun (WGS) entry which is preliminary data.</text>
</comment>
<protein>
    <submittedName>
        <fullName evidence="1">Uncharacterized protein</fullName>
    </submittedName>
</protein>
<dbReference type="Proteomes" id="UP000467840">
    <property type="component" value="Chromosome 14"/>
</dbReference>
<evidence type="ECO:0000313" key="2">
    <source>
        <dbReference type="Proteomes" id="UP000467840"/>
    </source>
</evidence>
<accession>A0A6A6ME18</accession>
<dbReference type="AlphaFoldDB" id="A0A6A6ME18"/>